<dbReference type="GeneID" id="41967431"/>
<dbReference type="OrthoDB" id="2498029at2759"/>
<dbReference type="Gene3D" id="3.40.50.1820">
    <property type="entry name" value="alpha/beta hydrolase"/>
    <property type="match status" value="1"/>
</dbReference>
<reference evidence="4" key="3">
    <citation type="submission" date="2025-08" db="UniProtKB">
        <authorList>
            <consortium name="RefSeq"/>
        </authorList>
    </citation>
    <scope>IDENTIFICATION</scope>
    <source>
        <strain evidence="4">NI907</strain>
    </source>
</reference>
<feature type="domain" description="AB hydrolase-1" evidence="2">
    <location>
        <begin position="34"/>
        <end position="279"/>
    </location>
</feature>
<name>A0A6P8AM52_PYRGI</name>
<keyword evidence="3" id="KW-1185">Reference proteome</keyword>
<dbReference type="Pfam" id="PF12697">
    <property type="entry name" value="Abhydrolase_6"/>
    <property type="match status" value="1"/>
</dbReference>
<dbReference type="Proteomes" id="UP000515153">
    <property type="component" value="Unplaced"/>
</dbReference>
<proteinExistence type="inferred from homology"/>
<dbReference type="InterPro" id="IPR051411">
    <property type="entry name" value="Polyketide_trans_af380"/>
</dbReference>
<evidence type="ECO:0000313" key="3">
    <source>
        <dbReference type="Proteomes" id="UP000515153"/>
    </source>
</evidence>
<evidence type="ECO:0000259" key="2">
    <source>
        <dbReference type="Pfam" id="PF12697"/>
    </source>
</evidence>
<reference evidence="4" key="1">
    <citation type="journal article" date="2019" name="Mol. Biol. Evol.">
        <title>Blast fungal genomes show frequent chromosomal changes, gene gains and losses, and effector gene turnover.</title>
        <authorList>
            <person name="Gomez Luciano L.B."/>
            <person name="Jason Tsai I."/>
            <person name="Chuma I."/>
            <person name="Tosa Y."/>
            <person name="Chen Y.H."/>
            <person name="Li J.Y."/>
            <person name="Li M.Y."/>
            <person name="Jade Lu M.Y."/>
            <person name="Nakayashiki H."/>
            <person name="Li W.H."/>
        </authorList>
    </citation>
    <scope>NUCLEOTIDE SEQUENCE</scope>
    <source>
        <strain evidence="4">NI907</strain>
    </source>
</reference>
<evidence type="ECO:0000313" key="4">
    <source>
        <dbReference type="RefSeq" id="XP_030975982.1"/>
    </source>
</evidence>
<dbReference type="KEGG" id="pgri:PgNI_12582"/>
<reference evidence="4" key="2">
    <citation type="submission" date="2019-10" db="EMBL/GenBank/DDBJ databases">
        <authorList>
            <consortium name="NCBI Genome Project"/>
        </authorList>
    </citation>
    <scope>NUCLEOTIDE SEQUENCE</scope>
    <source>
        <strain evidence="4">NI907</strain>
    </source>
</reference>
<organism evidence="3 4">
    <name type="scientific">Pyricularia grisea</name>
    <name type="common">Crabgrass-specific blast fungus</name>
    <name type="synonym">Magnaporthe grisea</name>
    <dbReference type="NCBI Taxonomy" id="148305"/>
    <lineage>
        <taxon>Eukaryota</taxon>
        <taxon>Fungi</taxon>
        <taxon>Dikarya</taxon>
        <taxon>Ascomycota</taxon>
        <taxon>Pezizomycotina</taxon>
        <taxon>Sordariomycetes</taxon>
        <taxon>Sordariomycetidae</taxon>
        <taxon>Magnaporthales</taxon>
        <taxon>Pyriculariaceae</taxon>
        <taxon>Pyricularia</taxon>
    </lineage>
</organism>
<dbReference type="Gene3D" id="1.10.10.800">
    <property type="match status" value="1"/>
</dbReference>
<dbReference type="RefSeq" id="XP_030975982.1">
    <property type="nucleotide sequence ID" value="XM_031132528.1"/>
</dbReference>
<dbReference type="PANTHER" id="PTHR47751">
    <property type="entry name" value="SUPERFAMILY HYDROLASE, PUTATIVE (AFU_ORTHOLOGUE AFUA_2G16580)-RELATED"/>
    <property type="match status" value="1"/>
</dbReference>
<dbReference type="InterPro" id="IPR029058">
    <property type="entry name" value="AB_hydrolase_fold"/>
</dbReference>
<dbReference type="PANTHER" id="PTHR47751:SF2">
    <property type="entry name" value="DLTD N-TERMINAL DOMAIN PROTEIN (AFU_ORTHOLOGUE AFUA_8G00380)-RELATED"/>
    <property type="match status" value="1"/>
</dbReference>
<protein>
    <recommendedName>
        <fullName evidence="2">AB hydrolase-1 domain-containing protein</fullName>
    </recommendedName>
</protein>
<evidence type="ECO:0000256" key="1">
    <source>
        <dbReference type="ARBA" id="ARBA00029464"/>
    </source>
</evidence>
<dbReference type="AlphaFoldDB" id="A0A6P8AM52"/>
<dbReference type="SUPFAM" id="SSF53474">
    <property type="entry name" value="alpha/beta-Hydrolases"/>
    <property type="match status" value="1"/>
</dbReference>
<dbReference type="InterPro" id="IPR000073">
    <property type="entry name" value="AB_hydrolase_1"/>
</dbReference>
<accession>A0A6P8AM52</accession>
<gene>
    <name evidence="4" type="ORF">PgNI_12582</name>
</gene>
<comment type="similarity">
    <text evidence="1">Belongs to the polyketide transferase af380 family.</text>
</comment>
<sequence>MAPVPDVQFIEFKTLDGLTLRGSYYATLQRAPAVVMTPGFNWPREFLVTDVALQFQLAGINALVFDPRCIGASDGLPRNDNDPWAQIGDYHDAVTWIKAQPTVDPSAIGLWGYSMSGILAISAAAVDVRRVKFAIAMCPACVFSMPSLRTVLAKAMQDRESRLRGNEPYYVSTLDRHGFTPGGLKTNWDTKDIERLERMIEEGKAMGVSSTATIQSYARVPFFDPRGAFQLLEGRPVLVISGAQDSISPLEVQKEWLLSRLPEPKEHHVDPSGGHMDMLSGEIFPKIMEVQLEFLRDQLGANI</sequence>